<comment type="caution">
    <text evidence="3">The sequence shown here is derived from an EMBL/GenBank/DDBJ whole genome shotgun (WGS) entry which is preliminary data.</text>
</comment>
<dbReference type="Gene3D" id="2.100.10.30">
    <property type="entry name" value="Jacalin-like lectin domain"/>
    <property type="match status" value="1"/>
</dbReference>
<dbReference type="InterPro" id="IPR036404">
    <property type="entry name" value="Jacalin-like_lectin_dom_sf"/>
</dbReference>
<keyword evidence="4" id="KW-1185">Reference proteome</keyword>
<feature type="region of interest" description="Disordered" evidence="1">
    <location>
        <begin position="310"/>
        <end position="337"/>
    </location>
</feature>
<evidence type="ECO:0000256" key="1">
    <source>
        <dbReference type="SAM" id="MobiDB-lite"/>
    </source>
</evidence>
<dbReference type="Pfam" id="PF01419">
    <property type="entry name" value="Jacalin"/>
    <property type="match status" value="1"/>
</dbReference>
<feature type="region of interest" description="Disordered" evidence="1">
    <location>
        <begin position="639"/>
        <end position="666"/>
    </location>
</feature>
<evidence type="ECO:0000259" key="2">
    <source>
        <dbReference type="PROSITE" id="PS51752"/>
    </source>
</evidence>
<dbReference type="EMBL" id="JAFCMP010000150">
    <property type="protein sequence ID" value="KAG5184808.1"/>
    <property type="molecule type" value="Genomic_DNA"/>
</dbReference>
<proteinExistence type="predicted"/>
<dbReference type="InterPro" id="IPR001229">
    <property type="entry name" value="Jacalin-like_lectin_dom"/>
</dbReference>
<evidence type="ECO:0000313" key="4">
    <source>
        <dbReference type="Proteomes" id="UP000664859"/>
    </source>
</evidence>
<sequence>MGGDLENIPWRESFTLGDGIMSDGSIGPSPFDGLTAEAQAFPSWDKAPQGKLSVSIAIVSDSDSYSDVVDASIEASAEFNGGFGSGGGGVEVTLPAPYQLLTPCCHSPPQASYLSSTCADTSAVHLTVNSSYLGDARTFEEGTELKLSEAAKEMLKTEGPSAFEQAYGRYYIHGMKRGAWYHGVTSIKARDASHKRDIKAALNVKYDGAAVSAQAKASVQAAVENASKDAETNSTEAASGWNTSEDFSGQSVEAMIDKANRLLDKTEGSPILAILKPYAAVADYAALLSDDPFVCGARCGSLERGLYSPPLRSASGESASGESASGESASGESAIGESASARGSAAGVALDNSLVIDLGKSARNQLRSQLMSQDYLDKAMNSMLDDDAVGRDAKRAIRELKKPLIAAKIGLEETDWAHYANVHSFNNWLTSARDVDGDRWEPLFAADWIGERWEDLIQAIGNGKPGNTEVIGTRNGQNSYEFDHGLHQRMSYIQITTGSVAVSGITVKYTDNNRTMLVDVGDTSRCKVIPGAFTYVVYTFAPDEFITELTVWTDGGRGVVRNLAFATNKGAALGPCPSCTLGTPATVRVPPGAVTCGLFGSWAWLPDSYRAAPASNPIIVPESIGLRYRMPWTLPPQAAGAAGAPPPAAAVGPGTGRRQDSMAAHV</sequence>
<feature type="compositionally biased region" description="Low complexity" evidence="1">
    <location>
        <begin position="313"/>
        <end position="337"/>
    </location>
</feature>
<evidence type="ECO:0000313" key="3">
    <source>
        <dbReference type="EMBL" id="KAG5184808.1"/>
    </source>
</evidence>
<reference evidence="3" key="1">
    <citation type="submission" date="2021-02" db="EMBL/GenBank/DDBJ databases">
        <title>First Annotated Genome of the Yellow-green Alga Tribonema minus.</title>
        <authorList>
            <person name="Mahan K.M."/>
        </authorList>
    </citation>
    <scope>NUCLEOTIDE SEQUENCE</scope>
    <source>
        <strain evidence="3">UTEX B ZZ1240</strain>
    </source>
</reference>
<dbReference type="PROSITE" id="PS51752">
    <property type="entry name" value="JACALIN_LECTIN"/>
    <property type="match status" value="1"/>
</dbReference>
<protein>
    <recommendedName>
        <fullName evidence="2">Jacalin-type lectin domain-containing protein</fullName>
    </recommendedName>
</protein>
<organism evidence="3 4">
    <name type="scientific">Tribonema minus</name>
    <dbReference type="NCBI Taxonomy" id="303371"/>
    <lineage>
        <taxon>Eukaryota</taxon>
        <taxon>Sar</taxon>
        <taxon>Stramenopiles</taxon>
        <taxon>Ochrophyta</taxon>
        <taxon>PX clade</taxon>
        <taxon>Xanthophyceae</taxon>
        <taxon>Tribonematales</taxon>
        <taxon>Tribonemataceae</taxon>
        <taxon>Tribonema</taxon>
    </lineage>
</organism>
<dbReference type="SUPFAM" id="SSF51101">
    <property type="entry name" value="Mannose-binding lectins"/>
    <property type="match status" value="1"/>
</dbReference>
<gene>
    <name evidence="3" type="ORF">JKP88DRAFT_255268</name>
</gene>
<accession>A0A836CGW6</accession>
<feature type="domain" description="Jacalin-type lectin" evidence="2">
    <location>
        <begin position="465"/>
        <end position="615"/>
    </location>
</feature>
<dbReference type="AlphaFoldDB" id="A0A836CGW6"/>
<name>A0A836CGW6_9STRA</name>
<dbReference type="Proteomes" id="UP000664859">
    <property type="component" value="Unassembled WGS sequence"/>
</dbReference>